<evidence type="ECO:0000313" key="4">
    <source>
        <dbReference type="Proteomes" id="UP000321571"/>
    </source>
</evidence>
<keyword evidence="4" id="KW-1185">Reference proteome</keyword>
<dbReference type="Proteomes" id="UP000321571">
    <property type="component" value="Unassembled WGS sequence"/>
</dbReference>
<sequence>MRRRLLVVSLAVVALLLSACAVPGERDDLTLRKKAADAGEVDAIFDRYREVRDAAIDLLDPKPLSTVETGAVLAIDSGSFEVSQRLSTTQRGLSRGLVVTHVETPAFSKYPLWFLATAYDPSAKVNRVQIFERESAVDPWLLVDAPQTLPEATLPEIRHGAHGAALVVKPDDGAGMSMSPQDAANAYAEVLADPTSAASGGIEQDDFIRQMRKAAETNGSLKGVTFTQTWAAEDVRHVLRTDDGGALVFVTLLRQDTYDVDDGVTVTWPAGSPQQAFLASGISTSGKLRYYHQVLLYVPGGDKKPRALGQYGGVVGADGV</sequence>
<evidence type="ECO:0000256" key="1">
    <source>
        <dbReference type="SAM" id="SignalP"/>
    </source>
</evidence>
<keyword evidence="1" id="KW-0732">Signal</keyword>
<dbReference type="Pfam" id="PF26366">
    <property type="entry name" value="DUF8094"/>
    <property type="match status" value="1"/>
</dbReference>
<name>A0A5C8NJM2_9ACTN</name>
<dbReference type="AlphaFoldDB" id="A0A5C8NJM2"/>
<protein>
    <recommendedName>
        <fullName evidence="2">DUF8094 domain-containing protein</fullName>
    </recommendedName>
</protein>
<feature type="signal peptide" evidence="1">
    <location>
        <begin position="1"/>
        <end position="21"/>
    </location>
</feature>
<reference evidence="3 4" key="1">
    <citation type="submission" date="2019-06" db="EMBL/GenBank/DDBJ databases">
        <title>Aeromicrobium sp. nov., isolated from a maize field.</title>
        <authorList>
            <person name="Lin S.-Y."/>
            <person name="Tsai C.-F."/>
            <person name="Young C.-C."/>
        </authorList>
    </citation>
    <scope>NUCLEOTIDE SEQUENCE [LARGE SCALE GENOMIC DNA]</scope>
    <source>
        <strain evidence="3 4">CC-CFT486</strain>
    </source>
</reference>
<feature type="domain" description="DUF8094" evidence="2">
    <location>
        <begin position="39"/>
        <end position="319"/>
    </location>
</feature>
<dbReference type="RefSeq" id="WP_147685345.1">
    <property type="nucleotide sequence ID" value="NZ_VDUX01000003.1"/>
</dbReference>
<dbReference type="OrthoDB" id="3510378at2"/>
<gene>
    <name evidence="3" type="ORF">FHP06_07310</name>
</gene>
<evidence type="ECO:0000313" key="3">
    <source>
        <dbReference type="EMBL" id="TXL61237.1"/>
    </source>
</evidence>
<accession>A0A5C8NJM2</accession>
<feature type="chain" id="PRO_5023122082" description="DUF8094 domain-containing protein" evidence="1">
    <location>
        <begin position="22"/>
        <end position="320"/>
    </location>
</feature>
<dbReference type="InterPro" id="IPR058407">
    <property type="entry name" value="DUF8094"/>
</dbReference>
<comment type="caution">
    <text evidence="3">The sequence shown here is derived from an EMBL/GenBank/DDBJ whole genome shotgun (WGS) entry which is preliminary data.</text>
</comment>
<dbReference type="PROSITE" id="PS51257">
    <property type="entry name" value="PROKAR_LIPOPROTEIN"/>
    <property type="match status" value="1"/>
</dbReference>
<proteinExistence type="predicted"/>
<dbReference type="EMBL" id="VDUX01000003">
    <property type="protein sequence ID" value="TXL61237.1"/>
    <property type="molecule type" value="Genomic_DNA"/>
</dbReference>
<evidence type="ECO:0000259" key="2">
    <source>
        <dbReference type="Pfam" id="PF26366"/>
    </source>
</evidence>
<organism evidence="3 4">
    <name type="scientific">Aeromicrobium terrae</name>
    <dbReference type="NCBI Taxonomy" id="2498846"/>
    <lineage>
        <taxon>Bacteria</taxon>
        <taxon>Bacillati</taxon>
        <taxon>Actinomycetota</taxon>
        <taxon>Actinomycetes</taxon>
        <taxon>Propionibacteriales</taxon>
        <taxon>Nocardioidaceae</taxon>
        <taxon>Aeromicrobium</taxon>
    </lineage>
</organism>